<proteinExistence type="predicted"/>
<name>A0ABU7MP52_9ACTN</name>
<dbReference type="RefSeq" id="WP_330503418.1">
    <property type="nucleotide sequence ID" value="NZ_JAZDUE010000002.1"/>
</dbReference>
<dbReference type="Proteomes" id="UP001335729">
    <property type="component" value="Unassembled WGS sequence"/>
</dbReference>
<keyword evidence="3" id="KW-1185">Reference proteome</keyword>
<protein>
    <submittedName>
        <fullName evidence="2">PQQ-binding-like beta-propeller repeat protein</fullName>
    </submittedName>
</protein>
<sequence length="588" mass="62912">MGLVIGLVCVSVAAMCWAWFHRTPPVVHDDLDDTMALLRQSFVVVGVAGTLVSIYLAAGVSRSEETSRRHLLALTAPTLAVIGAIGLIAWYRPDTREEFGGAAYEQRLPGSGNAHAAAAIAWWTACFAVIALALVAFRAYRPYYDFTSEPESPRKPAIRAVAAAMAVLLAGGIAVGIATYDSPWYDGQTASDVSVPSIPDRPGQVRYAVDSQQSLVVAGAGYAVVNEASDDVPDGQDTIEGYNGATGERLWWFTARGTTVTSIWSTGVGASSVVVARVFAYGSDGPSGNPYIALDATTGEHLWTKWLDSAGDSDGPFDVISDSVLLQRERLPETDVQADAAPRWQWTALSPRTGDPMWTRTMTEGYCPASPRTADRSIVLTTCSDDSDVIATVLDAATGREERRIRRSDLGVDVGGDTAVSIDGTQGKYAIATISAPTRDTVAETAVLINVVTGREAHRFPTGDRATFIDGDALVVRRPDRPGSDSLSLFDIASRASIPTGLYAEDSLRVPLPWKGLAESWVGAGSLVPFDESTTESESASRDYDLWTISRTGDREQVPDPCTSDRFDLRTMPGALVVDCTTQRIAMN</sequence>
<dbReference type="InterPro" id="IPR011047">
    <property type="entry name" value="Quinoprotein_ADH-like_sf"/>
</dbReference>
<evidence type="ECO:0000256" key="1">
    <source>
        <dbReference type="SAM" id="Phobius"/>
    </source>
</evidence>
<organism evidence="2 3">
    <name type="scientific">Gordonia prachuapensis</name>
    <dbReference type="NCBI Taxonomy" id="3115651"/>
    <lineage>
        <taxon>Bacteria</taxon>
        <taxon>Bacillati</taxon>
        <taxon>Actinomycetota</taxon>
        <taxon>Actinomycetes</taxon>
        <taxon>Mycobacteriales</taxon>
        <taxon>Gordoniaceae</taxon>
        <taxon>Gordonia</taxon>
    </lineage>
</organism>
<feature type="transmembrane region" description="Helical" evidence="1">
    <location>
        <begin position="71"/>
        <end position="91"/>
    </location>
</feature>
<keyword evidence="1" id="KW-0472">Membrane</keyword>
<evidence type="ECO:0000313" key="2">
    <source>
        <dbReference type="EMBL" id="MEE4022102.1"/>
    </source>
</evidence>
<keyword evidence="1" id="KW-0812">Transmembrane</keyword>
<gene>
    <name evidence="2" type="ORF">V1Y59_03340</name>
</gene>
<feature type="transmembrane region" description="Helical" evidence="1">
    <location>
        <begin position="42"/>
        <end position="59"/>
    </location>
</feature>
<dbReference type="Gene3D" id="2.140.10.10">
    <property type="entry name" value="Quinoprotein alcohol dehydrogenase-like superfamily"/>
    <property type="match status" value="1"/>
</dbReference>
<feature type="transmembrane region" description="Helical" evidence="1">
    <location>
        <begin position="157"/>
        <end position="180"/>
    </location>
</feature>
<keyword evidence="1" id="KW-1133">Transmembrane helix</keyword>
<evidence type="ECO:0000313" key="3">
    <source>
        <dbReference type="Proteomes" id="UP001335729"/>
    </source>
</evidence>
<comment type="caution">
    <text evidence="2">The sequence shown here is derived from an EMBL/GenBank/DDBJ whole genome shotgun (WGS) entry which is preliminary data.</text>
</comment>
<accession>A0ABU7MP52</accession>
<feature type="transmembrane region" description="Helical" evidence="1">
    <location>
        <begin position="116"/>
        <end position="137"/>
    </location>
</feature>
<reference evidence="2 3" key="1">
    <citation type="submission" date="2024-01" db="EMBL/GenBank/DDBJ databases">
        <title>Draft genome sequence of Gordonia sp. PKS22-38.</title>
        <authorList>
            <person name="Suphannarot A."/>
            <person name="Mingma R."/>
        </authorList>
    </citation>
    <scope>NUCLEOTIDE SEQUENCE [LARGE SCALE GENOMIC DNA]</scope>
    <source>
        <strain evidence="2 3">PKS22-38</strain>
    </source>
</reference>
<dbReference type="EMBL" id="JAZDUE010000002">
    <property type="protein sequence ID" value="MEE4022102.1"/>
    <property type="molecule type" value="Genomic_DNA"/>
</dbReference>
<dbReference type="SUPFAM" id="SSF50998">
    <property type="entry name" value="Quinoprotein alcohol dehydrogenase-like"/>
    <property type="match status" value="1"/>
</dbReference>